<dbReference type="Proteomes" id="UP000321514">
    <property type="component" value="Unassembled WGS sequence"/>
</dbReference>
<evidence type="ECO:0000256" key="1">
    <source>
        <dbReference type="SAM" id="MobiDB-lite"/>
    </source>
</evidence>
<sequence>MTRWRTVGFASVGRGLGVLLGAAEPGAVVLGAEPPGAADQRCALMLGAAVLGAVVQCGGVTFCVDEVGTEVSVAARPGVTALTDHRCAVMLGATVLGVAVQAGAVTPGVDDGRPTALVVVVATDSTDSGLATQRRAVMFGETVHSGTELMRAPVATMTSEEASLAQAGGLIPRPVRASADIRSRGLIVLLDYHDTGPWLESRQAVFFVPSWPRVGHPARHGGPQPQGLPRRRPLHPALE</sequence>
<dbReference type="EMBL" id="BJXR01000040">
    <property type="protein sequence ID" value="GEN10791.1"/>
    <property type="molecule type" value="Genomic_DNA"/>
</dbReference>
<feature type="region of interest" description="Disordered" evidence="1">
    <location>
        <begin position="217"/>
        <end position="239"/>
    </location>
</feature>
<proteinExistence type="predicted"/>
<reference evidence="2 3" key="1">
    <citation type="submission" date="2019-07" db="EMBL/GenBank/DDBJ databases">
        <title>Whole genome shotgun sequence of Myxococcus fulvus NBRC 100333.</title>
        <authorList>
            <person name="Hosoyama A."/>
            <person name="Uohara A."/>
            <person name="Ohji S."/>
            <person name="Ichikawa N."/>
        </authorList>
    </citation>
    <scope>NUCLEOTIDE SEQUENCE [LARGE SCALE GENOMIC DNA]</scope>
    <source>
        <strain evidence="2 3">NBRC 100333</strain>
    </source>
</reference>
<evidence type="ECO:0000313" key="2">
    <source>
        <dbReference type="EMBL" id="GEN10791.1"/>
    </source>
</evidence>
<name>A0A511T9D1_MYXFU</name>
<comment type="caution">
    <text evidence="2">The sequence shown here is derived from an EMBL/GenBank/DDBJ whole genome shotgun (WGS) entry which is preliminary data.</text>
</comment>
<organism evidence="2 3">
    <name type="scientific">Myxococcus fulvus</name>
    <dbReference type="NCBI Taxonomy" id="33"/>
    <lineage>
        <taxon>Bacteria</taxon>
        <taxon>Pseudomonadati</taxon>
        <taxon>Myxococcota</taxon>
        <taxon>Myxococcia</taxon>
        <taxon>Myxococcales</taxon>
        <taxon>Cystobacterineae</taxon>
        <taxon>Myxococcaceae</taxon>
        <taxon>Myxococcus</taxon>
    </lineage>
</organism>
<evidence type="ECO:0000313" key="3">
    <source>
        <dbReference type="Proteomes" id="UP000321514"/>
    </source>
</evidence>
<gene>
    <name evidence="2" type="ORF">MFU01_58280</name>
</gene>
<accession>A0A511T9D1</accession>
<feature type="compositionally biased region" description="Basic residues" evidence="1">
    <location>
        <begin position="229"/>
        <end position="239"/>
    </location>
</feature>
<protein>
    <submittedName>
        <fullName evidence="2">Uncharacterized protein</fullName>
    </submittedName>
</protein>
<dbReference type="AlphaFoldDB" id="A0A511T9D1"/>